<dbReference type="EMBL" id="CADEAL010002302">
    <property type="protein sequence ID" value="CAB1439552.1"/>
    <property type="molecule type" value="Genomic_DNA"/>
</dbReference>
<dbReference type="AlphaFoldDB" id="A0A9N7YTQ8"/>
<feature type="region of interest" description="Disordered" evidence="1">
    <location>
        <begin position="125"/>
        <end position="158"/>
    </location>
</feature>
<dbReference type="Proteomes" id="UP001153269">
    <property type="component" value="Unassembled WGS sequence"/>
</dbReference>
<feature type="compositionally biased region" description="Acidic residues" evidence="1">
    <location>
        <begin position="148"/>
        <end position="158"/>
    </location>
</feature>
<evidence type="ECO:0000313" key="2">
    <source>
        <dbReference type="EMBL" id="CAB1439552.1"/>
    </source>
</evidence>
<gene>
    <name evidence="2" type="ORF">PLEPLA_LOCUS27334</name>
</gene>
<evidence type="ECO:0000256" key="1">
    <source>
        <dbReference type="SAM" id="MobiDB-lite"/>
    </source>
</evidence>
<protein>
    <submittedName>
        <fullName evidence="2">Uncharacterized protein</fullName>
    </submittedName>
</protein>
<proteinExistence type="predicted"/>
<keyword evidence="3" id="KW-1185">Reference proteome</keyword>
<organism evidence="2 3">
    <name type="scientific">Pleuronectes platessa</name>
    <name type="common">European plaice</name>
    <dbReference type="NCBI Taxonomy" id="8262"/>
    <lineage>
        <taxon>Eukaryota</taxon>
        <taxon>Metazoa</taxon>
        <taxon>Chordata</taxon>
        <taxon>Craniata</taxon>
        <taxon>Vertebrata</taxon>
        <taxon>Euteleostomi</taxon>
        <taxon>Actinopterygii</taxon>
        <taxon>Neopterygii</taxon>
        <taxon>Teleostei</taxon>
        <taxon>Neoteleostei</taxon>
        <taxon>Acanthomorphata</taxon>
        <taxon>Carangaria</taxon>
        <taxon>Pleuronectiformes</taxon>
        <taxon>Pleuronectoidei</taxon>
        <taxon>Pleuronectidae</taxon>
        <taxon>Pleuronectes</taxon>
    </lineage>
</organism>
<sequence length="158" mass="17021">MLQLPEATHRRTSGPIWLRQQPAVPCHGTAAAGWIRSFPYYTQRIHSPCFLTPEASVLSEKLGSDASSAPSVGIHGAVVPPITWIAETIENAIAQRNSVTAGLIKKMNVCYATVGTPGSHCLHRAPADGTQVGRLANQNNHDRNQKEDTEDMGEGVTQ</sequence>
<name>A0A9N7YTQ8_PLEPL</name>
<reference evidence="2" key="1">
    <citation type="submission" date="2020-03" db="EMBL/GenBank/DDBJ databases">
        <authorList>
            <person name="Weist P."/>
        </authorList>
    </citation>
    <scope>NUCLEOTIDE SEQUENCE</scope>
</reference>
<comment type="caution">
    <text evidence="2">The sequence shown here is derived from an EMBL/GenBank/DDBJ whole genome shotgun (WGS) entry which is preliminary data.</text>
</comment>
<evidence type="ECO:0000313" key="3">
    <source>
        <dbReference type="Proteomes" id="UP001153269"/>
    </source>
</evidence>
<accession>A0A9N7YTQ8</accession>